<reference evidence="4" key="2">
    <citation type="submission" date="2020-05" db="EMBL/GenBank/DDBJ databases">
        <title>Classification of alakaliphilic streptomycetes isolated from an alkaline soil next to Lonar Crater, India and a proposal for the recognition of Streptomyces alkaliterrae sp. nov.</title>
        <authorList>
            <person name="Golinska P."/>
        </authorList>
    </citation>
    <scope>NUCLEOTIDE SEQUENCE [LARGE SCALE GENOMIC DNA]</scope>
    <source>
        <strain evidence="4">OF8</strain>
    </source>
</reference>
<evidence type="ECO:0000313" key="1">
    <source>
        <dbReference type="EMBL" id="MBB1260392.1"/>
    </source>
</evidence>
<name>A0A5P0YS35_9ACTN</name>
<dbReference type="Proteomes" id="UP000517765">
    <property type="component" value="Unassembled WGS sequence"/>
</dbReference>
<dbReference type="AlphaFoldDB" id="A0A5P0YS35"/>
<dbReference type="EMBL" id="JABJXA010000095">
    <property type="protein sequence ID" value="MBB1260392.1"/>
    <property type="molecule type" value="Genomic_DNA"/>
</dbReference>
<protein>
    <submittedName>
        <fullName evidence="2">Uncharacterized protein</fullName>
    </submittedName>
</protein>
<dbReference type="OrthoDB" id="4203272at2"/>
<proteinExistence type="predicted"/>
<evidence type="ECO:0000313" key="3">
    <source>
        <dbReference type="Proteomes" id="UP000320857"/>
    </source>
</evidence>
<dbReference type="EMBL" id="VJYK02000035">
    <property type="protein sequence ID" value="MQS01309.1"/>
    <property type="molecule type" value="Genomic_DNA"/>
</dbReference>
<reference evidence="2 3" key="1">
    <citation type="submission" date="2019-10" db="EMBL/GenBank/DDBJ databases">
        <title>Streptomyces sp. nov., a novel actinobacterium isolated from alkaline environment.</title>
        <authorList>
            <person name="Golinska P."/>
        </authorList>
    </citation>
    <scope>NUCLEOTIDE SEQUENCE [LARGE SCALE GENOMIC DNA]</scope>
    <source>
        <strain evidence="2 3">OF1</strain>
    </source>
</reference>
<evidence type="ECO:0000313" key="2">
    <source>
        <dbReference type="EMBL" id="MQS01309.1"/>
    </source>
</evidence>
<evidence type="ECO:0000313" key="4">
    <source>
        <dbReference type="Proteomes" id="UP000517765"/>
    </source>
</evidence>
<sequence length="146" mass="16061">MTMTGAYLTGPALTEAVHELLEHEPELPWRGRSGYLSTGEQVARHLEATQRLMRSDPSWDPQIAVPHHGRELRNALKSTVADGQGTEDTADLAEQVIELVLRVRTGAPMIFVHRWARHPHLTLDILLEHLAAAAGVAREIGPTASN</sequence>
<reference evidence="1" key="3">
    <citation type="journal article" name="Syst. Appl. Microbiol.">
        <title>Streptomyces alkaliterrae sp. nov., isolated from an alkaline soil, and emended descriptions of Streptomyces alkaliphilus, Streptomyces calidiresistens and Streptomyces durbertensis.</title>
        <authorList>
            <person name="Swiecimska M."/>
            <person name="Golinska P."/>
            <person name="Nouioui I."/>
            <person name="Wypij M."/>
            <person name="Rai M."/>
            <person name="Sangal V."/>
            <person name="Goodfellow M."/>
        </authorList>
    </citation>
    <scope>NUCLEOTIDE SEQUENCE</scope>
    <source>
        <strain evidence="1">OF8</strain>
    </source>
</reference>
<gene>
    <name evidence="2" type="ORF">FNX44_005355</name>
    <name evidence="1" type="ORF">H3147_16335</name>
</gene>
<accession>A0A5P0YS35</accession>
<dbReference type="RefSeq" id="WP_143646786.1">
    <property type="nucleotide sequence ID" value="NZ_JABJXA010000095.1"/>
</dbReference>
<comment type="caution">
    <text evidence="2">The sequence shown here is derived from an EMBL/GenBank/DDBJ whole genome shotgun (WGS) entry which is preliminary data.</text>
</comment>
<keyword evidence="3" id="KW-1185">Reference proteome</keyword>
<dbReference type="Proteomes" id="UP000320857">
    <property type="component" value="Unassembled WGS sequence"/>
</dbReference>
<organism evidence="2 3">
    <name type="scientific">Streptomyces alkaliterrae</name>
    <dbReference type="NCBI Taxonomy" id="2213162"/>
    <lineage>
        <taxon>Bacteria</taxon>
        <taxon>Bacillati</taxon>
        <taxon>Actinomycetota</taxon>
        <taxon>Actinomycetes</taxon>
        <taxon>Kitasatosporales</taxon>
        <taxon>Streptomycetaceae</taxon>
        <taxon>Streptomyces</taxon>
    </lineage>
</organism>